<gene>
    <name evidence="3" type="primary">Aste57867_10430</name>
    <name evidence="2" type="ORF">As57867_010390</name>
    <name evidence="3" type="ORF">ASTE57867_10430</name>
</gene>
<proteinExistence type="predicted"/>
<evidence type="ECO:0000256" key="1">
    <source>
        <dbReference type="SAM" id="MobiDB-lite"/>
    </source>
</evidence>
<keyword evidence="4" id="KW-1185">Reference proteome</keyword>
<feature type="region of interest" description="Disordered" evidence="1">
    <location>
        <begin position="1340"/>
        <end position="1381"/>
    </location>
</feature>
<feature type="compositionally biased region" description="Low complexity" evidence="1">
    <location>
        <begin position="3416"/>
        <end position="3428"/>
    </location>
</feature>
<organism evidence="3 4">
    <name type="scientific">Aphanomyces stellatus</name>
    <dbReference type="NCBI Taxonomy" id="120398"/>
    <lineage>
        <taxon>Eukaryota</taxon>
        <taxon>Sar</taxon>
        <taxon>Stramenopiles</taxon>
        <taxon>Oomycota</taxon>
        <taxon>Saprolegniomycetes</taxon>
        <taxon>Saprolegniales</taxon>
        <taxon>Verrucalvaceae</taxon>
        <taxon>Aphanomyces</taxon>
    </lineage>
</organism>
<feature type="compositionally biased region" description="Basic and acidic residues" evidence="1">
    <location>
        <begin position="2827"/>
        <end position="2837"/>
    </location>
</feature>
<dbReference type="OrthoDB" id="79847at2759"/>
<feature type="compositionally biased region" description="Basic and acidic residues" evidence="1">
    <location>
        <begin position="2315"/>
        <end position="2330"/>
    </location>
</feature>
<feature type="region of interest" description="Disordered" evidence="1">
    <location>
        <begin position="1715"/>
        <end position="1850"/>
    </location>
</feature>
<dbReference type="Gene3D" id="1.25.10.10">
    <property type="entry name" value="Leucine-rich Repeat Variant"/>
    <property type="match status" value="1"/>
</dbReference>
<feature type="region of interest" description="Disordered" evidence="1">
    <location>
        <begin position="169"/>
        <end position="278"/>
    </location>
</feature>
<feature type="compositionally biased region" description="Basic and acidic residues" evidence="1">
    <location>
        <begin position="2944"/>
        <end position="2956"/>
    </location>
</feature>
<protein>
    <submittedName>
        <fullName evidence="3">Aste57867_10430 protein</fullName>
    </submittedName>
</protein>
<feature type="compositionally biased region" description="Low complexity" evidence="1">
    <location>
        <begin position="1399"/>
        <end position="1409"/>
    </location>
</feature>
<feature type="compositionally biased region" description="Low complexity" evidence="1">
    <location>
        <begin position="2053"/>
        <end position="2067"/>
    </location>
</feature>
<feature type="compositionally biased region" description="Polar residues" evidence="1">
    <location>
        <begin position="1787"/>
        <end position="1799"/>
    </location>
</feature>
<feature type="compositionally biased region" description="Basic and acidic residues" evidence="1">
    <location>
        <begin position="782"/>
        <end position="791"/>
    </location>
</feature>
<feature type="compositionally biased region" description="Polar residues" evidence="1">
    <location>
        <begin position="2961"/>
        <end position="2972"/>
    </location>
</feature>
<feature type="region of interest" description="Disordered" evidence="1">
    <location>
        <begin position="1914"/>
        <end position="2023"/>
    </location>
</feature>
<dbReference type="CDD" id="cd04508">
    <property type="entry name" value="Tudor_SF"/>
    <property type="match status" value="2"/>
</dbReference>
<feature type="compositionally biased region" description="Basic residues" evidence="1">
    <location>
        <begin position="792"/>
        <end position="801"/>
    </location>
</feature>
<feature type="compositionally biased region" description="Polar residues" evidence="1">
    <location>
        <begin position="249"/>
        <end position="271"/>
    </location>
</feature>
<feature type="compositionally biased region" description="Polar residues" evidence="1">
    <location>
        <begin position="2859"/>
        <end position="2892"/>
    </location>
</feature>
<feature type="compositionally biased region" description="Polar residues" evidence="1">
    <location>
        <begin position="2204"/>
        <end position="2225"/>
    </location>
</feature>
<feature type="region of interest" description="Disordered" evidence="1">
    <location>
        <begin position="3211"/>
        <end position="3350"/>
    </location>
</feature>
<feature type="region of interest" description="Disordered" evidence="1">
    <location>
        <begin position="1618"/>
        <end position="1679"/>
    </location>
</feature>
<dbReference type="InterPro" id="IPR016024">
    <property type="entry name" value="ARM-type_fold"/>
</dbReference>
<feature type="region of interest" description="Disordered" evidence="1">
    <location>
        <begin position="362"/>
        <end position="435"/>
    </location>
</feature>
<dbReference type="InterPro" id="IPR011989">
    <property type="entry name" value="ARM-like"/>
</dbReference>
<accession>A0A485KQY8</accession>
<feature type="compositionally biased region" description="Low complexity" evidence="1">
    <location>
        <begin position="1972"/>
        <end position="1984"/>
    </location>
</feature>
<feature type="compositionally biased region" description="Polar residues" evidence="1">
    <location>
        <begin position="2165"/>
        <end position="2190"/>
    </location>
</feature>
<feature type="region of interest" description="Disordered" evidence="1">
    <location>
        <begin position="1398"/>
        <end position="1542"/>
    </location>
</feature>
<feature type="region of interest" description="Disordered" evidence="1">
    <location>
        <begin position="3107"/>
        <end position="3164"/>
    </location>
</feature>
<dbReference type="Gene3D" id="2.30.30.140">
    <property type="match status" value="2"/>
</dbReference>
<dbReference type="EMBL" id="CAADRA010005227">
    <property type="protein sequence ID" value="VFT87304.1"/>
    <property type="molecule type" value="Genomic_DNA"/>
</dbReference>
<feature type="compositionally biased region" description="Polar residues" evidence="1">
    <location>
        <begin position="1647"/>
        <end position="1673"/>
    </location>
</feature>
<feature type="compositionally biased region" description="Basic and acidic residues" evidence="1">
    <location>
        <begin position="2565"/>
        <end position="2584"/>
    </location>
</feature>
<dbReference type="EMBL" id="VJMH01005206">
    <property type="protein sequence ID" value="KAF0698979.1"/>
    <property type="molecule type" value="Genomic_DNA"/>
</dbReference>
<feature type="compositionally biased region" description="Basic and acidic residues" evidence="1">
    <location>
        <begin position="1817"/>
        <end position="1834"/>
    </location>
</feature>
<feature type="compositionally biased region" description="Basic and acidic residues" evidence="1">
    <location>
        <begin position="1522"/>
        <end position="1539"/>
    </location>
</feature>
<dbReference type="Proteomes" id="UP000332933">
    <property type="component" value="Unassembled WGS sequence"/>
</dbReference>
<feature type="compositionally biased region" description="Polar residues" evidence="1">
    <location>
        <begin position="1950"/>
        <end position="1966"/>
    </location>
</feature>
<evidence type="ECO:0000313" key="3">
    <source>
        <dbReference type="EMBL" id="VFT87304.1"/>
    </source>
</evidence>
<evidence type="ECO:0000313" key="4">
    <source>
        <dbReference type="Proteomes" id="UP000332933"/>
    </source>
</evidence>
<feature type="compositionally biased region" description="Polar residues" evidence="1">
    <location>
        <begin position="2914"/>
        <end position="2929"/>
    </location>
</feature>
<feature type="region of interest" description="Disordered" evidence="1">
    <location>
        <begin position="2256"/>
        <end position="2423"/>
    </location>
</feature>
<feature type="region of interest" description="Disordered" evidence="1">
    <location>
        <begin position="2540"/>
        <end position="2588"/>
    </location>
</feature>
<feature type="compositionally biased region" description="Basic and acidic residues" evidence="1">
    <location>
        <begin position="2472"/>
        <end position="2489"/>
    </location>
</feature>
<sequence length="3657" mass="387825">MASPRFHFQTHQLAKAHASYQVLVLALRVVSHWPFQHLVKRQASSSETQLPMYSVGTRVDGLYDGGDVWFPGVVDIVNEANSFAILYDDGEREESVPAELLRLHVPGTFSVGSRVWALYDGGDVYFAGEIADIDCEAQTYDIAYDDGESESSVPFASIIDECIAGDLMPSAAAGGESEDAKVHDAAVTSSNNEGDGEATDAWGNPAVSHDNVVATENQERPTLTDMESPTNNRADDLPPNAVPPLECTPTLTQASTPTSSSMVDTPTSSRAPTPVQRMPTPTAPLELVHAQDVLKTAWDTADHGVIADNSQYEDGFEAASVDERVDEAPLSSRANGSVTQAGHSVGGDANVVMADMATNAIKSPDATMEPTIPVDVPQDPAKETGPSRQVSGEAKPEPLGLDQLVNSSRSNETNKDEAIRTTESTKALEIDDGASSTPPQIIVAGAPLPVIPPLPKADSSFVMRRASADLENMLAAATTDESFTNVISHQQEIESILKTVGEPVNDNDTMIVVKNALALLLQQLRIAPHVTVDCCREVNGESILLGCIQANQSYSILVCFVFVIVRRMCSVSEAAFLKFVELDVIAIVARVMRCFPHDAVLQASACGVLATFARSCGIELMIQLQVAQLIVDVLKEHQTLNHYSRQVHYYACEVLAKLCDGGDFRVLRIMTANDHVCSSAVHLFVLLLRQGHQHEDQKVACAACTLVLCLAARDRESANILRSIGALTDVSTVMAKYPNDNGIAAYSQSATREIALSSIKHGSTMKVQETAKNILKKEDLQLGGDLFEKKPPKPKPPRHAKTSQSGSATRKASVHPTGGANTPTKSAFSRNTMSPAPQLTHNVADSLTKIQQYNAQKKPSTAFEYSTTAQAIKKPPTAPLWTGDTLPVTKHTFTPFEQKLEMRLISATHRKIIPAPSPAATSQDREVILLRTYGVPKIRNIDRLRGLPTSSATGTSGGSGAAETVSARPKGSITPKPKTPATKSQSARGHVPGKSTAVVSAMSTLSTAPTTGAKPKHTKPLVRTIVVHTPPQLKKKANEKPPKKPATITVVQQNLVKSSSRPTIQLPSDMTQLATQLFQPSPMPPALTDTAMEPMRGVEARLSFSDKLHEMIKKAEVALCRPPSQQGLRVEDMDESGVKFDESELPEKPKRKPKPDRVTTPRQSPPPSHKTDKPPKQPPKQPPTTGKLLTPKSAATSPTEAKHAKKLNSSGASESVMEKTKVPTPRGNKTKEGSSISSSSQKVLPPTTSPKESKTSSQGSATVQAVVGEPRTTSVGSLDGRLSDSATTQKASVVPSLANIVPVMPQEDLAASMMVDDTSSASAMITSRSLAASEIVETPLPTPRVLPSTTPASTPAVEASIEPRETKKEVPLEPVDPKPPMMETVTTIEQAVVPVLDRSASSLSTSSSLGPGDVDDELNEAAVAKIDEPLSARSGASYEDEEFEDLDGEKEANDVDDANVTTSELAPTQVDEPEELKSMDTAGGTKSGEVDGGIPDQTCDGENPDHDVPADEPMQLQSTAKTSEKPKRTDAEEVDHPLASDHVVADGAVESKIESSLDDQVEQNLVTTSMDPTLTLNVSDHGDQDVDSHPYQAVDGTVVVGTIEIGAPVLEVAVAGETEGHTSSSGGGTDDSNKSGAEDSLPPTYFTDESGTPLSSNQDTPSHNTETPSSADDTNPHGFGAIEAVVGAGHYEEDGFDDAILTVRESDDVPVGSDVVPIESGAMPVESDVESESTQTRDTSAKAEDLSGYSLANDIKPRFEPDAGGNDMSHATAMEIPPKVSCGGAATSETPLEVQNQITPRDDENQTTPRDVLPSDDGEKRQDDRGITSEDDQQKAAAPSTVPDQVPLMDAINDVVDVPSDSIPAPDDVVRECGNIVIDETKVDDVGRKDSTKATTPLADCCEDKTDEQFNLMTVNDPTETQTEDVEEAEATTNRAIEVESSESHEENDVASSGTATSPLKTSETPTDPAAVVSSGDVTSGVVVLQPENVAEEAKPLAGDELAKADAGGDDDGADASHTNTLNASYDEEFEDLDDEMIVTSGSPIVGENHEIASSSEVPSSSQAFPSRADTVPKVHDEAITSSEIGSVRPPVEPEGILQASDKPSTDMDLSTSETSNITTQVGVDDHRTKLETVEVASLDPAKKVPAFVSNEQDATQAEVEDTEALNSPRNQSGEALVSTGNASEQVNETKSGDDEPATAVVEESTTPLVLTSRSTNLESSSPVSPTDDMFMIEPVDAPRNHESEPKLPALVGWEDAIAARDEEAAETTPYGGGDDNFEPLASEEGVDDSTRCEAGSTMALTAHESPSDVLTPRSTRDEELGLSSRDSRESNGATSEHVPEPTTQPDATGELVDGSQSELLATKAMHLGNDDEANPIGVSSIGGHREVVQAKDTQSDEPLASSSSPCTSGMEAGIKDDSVPPDTMSIELDAMTSESVHTTTTDATPWTLDEAPLKQADLVANEPVERREAVIASEKSNDGEFDVTEKVPRPANSRDTAQNGKMPLIQGGESEFVPPLDDAPHTKVKAGGEDATFIALDDGVNAGTSSSDEHTPEAEFDDAASFRIQDKHLDEPTATHGDLDAKSDTAASERQCNVVFNNLYEPVDTSRSVVSSNVEIPRSEEEASGVATVDTTDMTFGSSHDVFVVADIRVEPSIWSDGADKLDGVSTMDIVAPSNKSPLPLPDQAMSARESESESESVAANVPLGDDKAPRVPELAMTQAEENIKTPQVDAISVENSQTTAMLSDDTSQPLSNDNEDEKVSYDGGVAEANVVVSNDDDAAMAYRDDDFDDVAVDGQPEPLSKQETTQGEGGGASPKMDKTILPTERTAEFSDKSGDTSRPTDILDLDVKNEVPRRIQLTESDAQGKSPGGTESPSIDNYDNEMTPQLSASLDNDDVESTSIPDVSKSALLYDTTPSPIVNEDIQTSEFETIEDQVGSTIDQPLVRRDPDFELHSDDDNDNPQPTESMSSQAKADKKSELDVSGGVDPTHPRVDDQKVLPQDKPSISDKDVDESSSLAPELAASDQDDGKKSVVNALSPSVPLDDTQNVHQPPAETKFNLENDESVQEKTSTPVVPTVPGWSKAVGKNGEDDAQLDDMQYLDEFERLGSQDGSSRSLQAAAADANVDKEPSAPQAENAIVEATASTTNSGPESMPVTPTRGHLDGNADIIESAITASDSQVKKKVDGGNDTVSEGLATAVSNNDDVAAAISASSDVSTAPANQLADDGDNIPSNPTEVDNFVPYELDVQTTPNAEISASGSPVDDAPPSVESKESVEDTEYDDEFERLGSQSGSNRSLLSQAQNKGGSEDVTVSEGLAVKAIGKNDDMSYAINGSSDATTTPNNPPVDAVDNVFSSPIVNEPVAADDFAEYELDVEQTTPTVALPANAPGVDDAPSSVTSKQSVEDMLYDDEFERLGSQSGSSRSLLSEPTQNKTGVDEPSRKADNNATSPSTPSIAHEIVANATPRSDHTDEYSDDGLASPRDKTADDVQLLGPPLKAPEPVARHLSNPQPLVEMESSLLNQATDDKAPSPTLSDPFDDELAEYEAMQGSRRLSSRPSEASKSLGNVVESENGTTDVNSPLQSARMDRQESLAKQARTSEDVMGAESTPLKVPTSPQKEQPQPPMKKAGSGRSVKSDDDGDAAIDEDIYGDDDFED</sequence>
<name>A0A485KQY8_9STRA</name>
<feature type="region of interest" description="Disordered" evidence="1">
    <location>
        <begin position="2145"/>
        <end position="2231"/>
    </location>
</feature>
<feature type="compositionally biased region" description="Low complexity" evidence="1">
    <location>
        <begin position="1183"/>
        <end position="1192"/>
    </location>
</feature>
<feature type="region of interest" description="Disordered" evidence="1">
    <location>
        <begin position="2472"/>
        <end position="2525"/>
    </location>
</feature>
<dbReference type="SUPFAM" id="SSF48371">
    <property type="entry name" value="ARM repeat"/>
    <property type="match status" value="1"/>
</dbReference>
<feature type="compositionally biased region" description="Polar residues" evidence="1">
    <location>
        <begin position="3552"/>
        <end position="3583"/>
    </location>
</feature>
<feature type="region of interest" description="Disordered" evidence="1">
    <location>
        <begin position="3379"/>
        <end position="3657"/>
    </location>
</feature>
<feature type="compositionally biased region" description="Polar residues" evidence="1">
    <location>
        <begin position="3289"/>
        <end position="3306"/>
    </location>
</feature>
<feature type="compositionally biased region" description="Basic and acidic residues" evidence="1">
    <location>
        <begin position="1136"/>
        <end position="1148"/>
    </location>
</feature>
<reference evidence="3 4" key="1">
    <citation type="submission" date="2019-03" db="EMBL/GenBank/DDBJ databases">
        <authorList>
            <person name="Gaulin E."/>
            <person name="Dumas B."/>
        </authorList>
    </citation>
    <scope>NUCLEOTIDE SEQUENCE [LARGE SCALE GENOMIC DNA]</scope>
    <source>
        <strain evidence="3">CBS 568.67</strain>
    </source>
</reference>
<feature type="compositionally biased region" description="Polar residues" evidence="1">
    <location>
        <begin position="2735"/>
        <end position="2754"/>
    </location>
</feature>
<feature type="compositionally biased region" description="Basic and acidic residues" evidence="1">
    <location>
        <begin position="1361"/>
        <end position="1371"/>
    </location>
</feature>
<feature type="compositionally biased region" description="Acidic residues" evidence="1">
    <location>
        <begin position="3639"/>
        <end position="3657"/>
    </location>
</feature>
<feature type="compositionally biased region" description="Basic and acidic residues" evidence="1">
    <location>
        <begin position="3436"/>
        <end position="3445"/>
    </location>
</feature>
<feature type="compositionally biased region" description="Acidic residues" evidence="1">
    <location>
        <begin position="1438"/>
        <end position="1448"/>
    </location>
</feature>
<feature type="compositionally biased region" description="Polar residues" evidence="1">
    <location>
        <begin position="3332"/>
        <end position="3342"/>
    </location>
</feature>
<feature type="compositionally biased region" description="Low complexity" evidence="1">
    <location>
        <begin position="3014"/>
        <end position="3024"/>
    </location>
</feature>
<feature type="compositionally biased region" description="Polar residues" evidence="1">
    <location>
        <begin position="2108"/>
        <end position="2122"/>
    </location>
</feature>
<feature type="region of interest" description="Disordered" evidence="1">
    <location>
        <begin position="1123"/>
        <end position="1290"/>
    </location>
</feature>
<reference evidence="2" key="2">
    <citation type="submission" date="2019-06" db="EMBL/GenBank/DDBJ databases">
        <title>Genomics analysis of Aphanomyces spp. identifies a new class of oomycete effector associated with host adaptation.</title>
        <authorList>
            <person name="Gaulin E."/>
        </authorList>
    </citation>
    <scope>NUCLEOTIDE SEQUENCE</scope>
    <source>
        <strain evidence="2">CBS 578.67</strain>
    </source>
</reference>
<feature type="region of interest" description="Disordered" evidence="1">
    <location>
        <begin position="2052"/>
        <end position="2128"/>
    </location>
</feature>
<feature type="region of interest" description="Disordered" evidence="1">
    <location>
        <begin position="2674"/>
        <end position="2766"/>
    </location>
</feature>
<feature type="region of interest" description="Disordered" evidence="1">
    <location>
        <begin position="782"/>
        <end position="838"/>
    </location>
</feature>
<feature type="compositionally biased region" description="Polar residues" evidence="1">
    <location>
        <begin position="3248"/>
        <end position="3260"/>
    </location>
</feature>
<feature type="compositionally biased region" description="Polar residues" evidence="1">
    <location>
        <begin position="819"/>
        <end position="838"/>
    </location>
</feature>
<feature type="region of interest" description="Disordered" evidence="1">
    <location>
        <begin position="2778"/>
        <end position="3092"/>
    </location>
</feature>
<feature type="compositionally biased region" description="Polar residues" evidence="1">
    <location>
        <begin position="3446"/>
        <end position="3455"/>
    </location>
</feature>
<feature type="compositionally biased region" description="Low complexity" evidence="1">
    <location>
        <begin position="1234"/>
        <end position="1250"/>
    </location>
</feature>
<feature type="region of interest" description="Disordered" evidence="1">
    <location>
        <begin position="946"/>
        <end position="997"/>
    </location>
</feature>
<evidence type="ECO:0000313" key="2">
    <source>
        <dbReference type="EMBL" id="KAF0698979.1"/>
    </source>
</evidence>